<keyword evidence="3 7" id="KW-0812">Transmembrane</keyword>
<feature type="transmembrane region" description="Helical" evidence="7">
    <location>
        <begin position="189"/>
        <end position="208"/>
    </location>
</feature>
<dbReference type="Proteomes" id="UP001523369">
    <property type="component" value="Unassembled WGS sequence"/>
</dbReference>
<keyword evidence="10" id="KW-1185">Reference proteome</keyword>
<evidence type="ECO:0000256" key="1">
    <source>
        <dbReference type="ARBA" id="ARBA00004651"/>
    </source>
</evidence>
<reference evidence="9 10" key="1">
    <citation type="submission" date="2022-06" db="EMBL/GenBank/DDBJ databases">
        <title>New Species of the Genus Actinoplanes, ActinopZanes ferrugineus.</title>
        <authorList>
            <person name="Ding P."/>
        </authorList>
    </citation>
    <scope>NUCLEOTIDE SEQUENCE [LARGE SCALE GENOMIC DNA]</scope>
    <source>
        <strain evidence="9 10">TRM88003</strain>
    </source>
</reference>
<evidence type="ECO:0000256" key="4">
    <source>
        <dbReference type="ARBA" id="ARBA00022989"/>
    </source>
</evidence>
<evidence type="ECO:0000256" key="7">
    <source>
        <dbReference type="SAM" id="Phobius"/>
    </source>
</evidence>
<dbReference type="InterPro" id="IPR050250">
    <property type="entry name" value="Macrolide_Exporter_MacB"/>
</dbReference>
<keyword evidence="2" id="KW-1003">Cell membrane</keyword>
<organism evidence="9 10">
    <name type="scientific">Paractinoplanes aksuensis</name>
    <dbReference type="NCBI Taxonomy" id="2939490"/>
    <lineage>
        <taxon>Bacteria</taxon>
        <taxon>Bacillati</taxon>
        <taxon>Actinomycetota</taxon>
        <taxon>Actinomycetes</taxon>
        <taxon>Micromonosporales</taxon>
        <taxon>Micromonosporaceae</taxon>
        <taxon>Paractinoplanes</taxon>
    </lineage>
</organism>
<evidence type="ECO:0000256" key="3">
    <source>
        <dbReference type="ARBA" id="ARBA00022692"/>
    </source>
</evidence>
<dbReference type="EMBL" id="JAMYJR010000027">
    <property type="protein sequence ID" value="MCO8273659.1"/>
    <property type="molecule type" value="Genomic_DNA"/>
</dbReference>
<dbReference type="PANTHER" id="PTHR30572:SF4">
    <property type="entry name" value="ABC TRANSPORTER PERMEASE YTRF"/>
    <property type="match status" value="1"/>
</dbReference>
<comment type="subcellular location">
    <subcellularLocation>
        <location evidence="1">Cell membrane</location>
        <topology evidence="1">Multi-pass membrane protein</topology>
    </subcellularLocation>
</comment>
<comment type="caution">
    <text evidence="9">The sequence shown here is derived from an EMBL/GenBank/DDBJ whole genome shotgun (WGS) entry which is preliminary data.</text>
</comment>
<evidence type="ECO:0000256" key="5">
    <source>
        <dbReference type="ARBA" id="ARBA00023136"/>
    </source>
</evidence>
<evidence type="ECO:0000259" key="8">
    <source>
        <dbReference type="Pfam" id="PF02687"/>
    </source>
</evidence>
<keyword evidence="4 7" id="KW-1133">Transmembrane helix</keyword>
<protein>
    <submittedName>
        <fullName evidence="9">ABC transporter permease</fullName>
    </submittedName>
</protein>
<feature type="transmembrane region" description="Helical" evidence="7">
    <location>
        <begin position="214"/>
        <end position="234"/>
    </location>
</feature>
<gene>
    <name evidence="9" type="ORF">M1L60_23980</name>
</gene>
<comment type="similarity">
    <text evidence="6">Belongs to the ABC-4 integral membrane protein family.</text>
</comment>
<evidence type="ECO:0000256" key="6">
    <source>
        <dbReference type="ARBA" id="ARBA00038076"/>
    </source>
</evidence>
<dbReference type="PANTHER" id="PTHR30572">
    <property type="entry name" value="MEMBRANE COMPONENT OF TRANSPORTER-RELATED"/>
    <property type="match status" value="1"/>
</dbReference>
<dbReference type="InterPro" id="IPR003838">
    <property type="entry name" value="ABC3_permease_C"/>
</dbReference>
<evidence type="ECO:0000313" key="10">
    <source>
        <dbReference type="Proteomes" id="UP001523369"/>
    </source>
</evidence>
<feature type="transmembrane region" description="Helical" evidence="7">
    <location>
        <begin position="161"/>
        <end position="182"/>
    </location>
</feature>
<dbReference type="RefSeq" id="WP_253239738.1">
    <property type="nucleotide sequence ID" value="NZ_JAMYJR010000027.1"/>
</dbReference>
<keyword evidence="5 7" id="KW-0472">Membrane</keyword>
<evidence type="ECO:0000256" key="2">
    <source>
        <dbReference type="ARBA" id="ARBA00022475"/>
    </source>
</evidence>
<feature type="transmembrane region" description="Helical" evidence="7">
    <location>
        <begin position="115"/>
        <end position="141"/>
    </location>
</feature>
<feature type="domain" description="ABC3 transporter permease C-terminal" evidence="8">
    <location>
        <begin position="120"/>
        <end position="235"/>
    </location>
</feature>
<proteinExistence type="inferred from homology"/>
<dbReference type="Pfam" id="PF02687">
    <property type="entry name" value="FtsX"/>
    <property type="match status" value="1"/>
</dbReference>
<sequence length="249" mass="25217">MVGDRRAQAGAVAGHLDAQRAAGRSVEVWLGDGTRRSLRVVAVLATGTGSNGVHVTGRNAGGAPTDHLELSWRPGTDTAAAEAAVRAALAPSGARVRTGDDWIADQRPTGSRQTLAGYLVVLGIALIYTGIAVATTMVMATSDRVGETAVLRLVGATRRQVVLFVVAETLAVVAAGAILGLLVTLLNLLGLWAALAALSAPAVVVVPWPVLAGTSLACAVIAALTAGATTVSALRRRPRTGRRPACGGT</sequence>
<name>A0ABT1DS52_9ACTN</name>
<accession>A0ABT1DS52</accession>
<evidence type="ECO:0000313" key="9">
    <source>
        <dbReference type="EMBL" id="MCO8273659.1"/>
    </source>
</evidence>